<gene>
    <name evidence="16 18" type="primary">murB</name>
    <name evidence="18" type="ORF">HS096_04465</name>
</gene>
<dbReference type="GO" id="GO:0051301">
    <property type="term" value="P:cell division"/>
    <property type="evidence" value="ECO:0007669"/>
    <property type="project" value="UniProtKB-KW"/>
</dbReference>
<comment type="caution">
    <text evidence="18">The sequence shown here is derived from an EMBL/GenBank/DDBJ whole genome shotgun (WGS) entry which is preliminary data.</text>
</comment>
<comment type="subcellular location">
    <subcellularLocation>
        <location evidence="3 16">Cytoplasm</location>
    </subcellularLocation>
</comment>
<sequence>MTPLSDEQIAFVQGALPGVILHEAMSKHTNFRLGGPAALYVVASSSDGLLTAVQTALQAGIPFYVFGGGSNILVSDDGYEGLMIQAANREMSIHENRVKCESGVITAFVARKSAEAGLSGFEWAVGVPGTIGGAVYGNAGCFGGEIKDVVATVDAYRLSDGSRMEYPNAACAFGYRDSLFKHEPHVILGCTLTLQPGDTDAAMRTLNEINARRKAKQPLAEASAGCMFKNFDFRDESELKALRRNSDIPQGMIEAKRLSAGWLVDQAGLLGKTMGNIKVSDKHGNFIINTGGGRAQDVVAMTSLVKMKIRDEFGIMLEDEVQLVGFGE</sequence>
<dbReference type="GO" id="GO:0005829">
    <property type="term" value="C:cytosol"/>
    <property type="evidence" value="ECO:0007669"/>
    <property type="project" value="TreeGrafter"/>
</dbReference>
<evidence type="ECO:0000256" key="14">
    <source>
        <dbReference type="ARBA" id="ARBA00023316"/>
    </source>
</evidence>
<dbReference type="HAMAP" id="MF_00037">
    <property type="entry name" value="MurB"/>
    <property type="match status" value="1"/>
</dbReference>
<keyword evidence="11 16" id="KW-0573">Peptidoglycan synthesis</keyword>
<dbReference type="PANTHER" id="PTHR21071">
    <property type="entry name" value="UDP-N-ACETYLENOLPYRUVOYLGLUCOSAMINE REDUCTASE"/>
    <property type="match status" value="1"/>
</dbReference>
<dbReference type="Pfam" id="PF02873">
    <property type="entry name" value="MurB_C"/>
    <property type="match status" value="1"/>
</dbReference>
<protein>
    <recommendedName>
        <fullName evidence="16">UDP-N-acetylenolpyruvoylglucosamine reductase</fullName>
        <ecNumber evidence="16">1.3.1.98</ecNumber>
    </recommendedName>
    <alternativeName>
        <fullName evidence="16">UDP-N-acetylmuramate dehydrogenase</fullName>
    </alternativeName>
</protein>
<keyword evidence="5 16" id="KW-0963">Cytoplasm</keyword>
<dbReference type="GO" id="GO:0008762">
    <property type="term" value="F:UDP-N-acetylmuramate dehydrogenase activity"/>
    <property type="evidence" value="ECO:0007669"/>
    <property type="project" value="UniProtKB-UniRule"/>
</dbReference>
<dbReference type="InterPro" id="IPR006094">
    <property type="entry name" value="Oxid_FAD_bind_N"/>
</dbReference>
<keyword evidence="8 16" id="KW-0274">FAD</keyword>
<comment type="function">
    <text evidence="2 16">Cell wall formation.</text>
</comment>
<name>A0A928Y5Y8_UNCKA</name>
<dbReference type="InterPro" id="IPR016169">
    <property type="entry name" value="FAD-bd_PCMH_sub2"/>
</dbReference>
<keyword evidence="12 16" id="KW-0560">Oxidoreductase</keyword>
<organism evidence="18 19">
    <name type="scientific">candidate division WWE3 bacterium</name>
    <dbReference type="NCBI Taxonomy" id="2053526"/>
    <lineage>
        <taxon>Bacteria</taxon>
        <taxon>Katanobacteria</taxon>
    </lineage>
</organism>
<evidence type="ECO:0000256" key="10">
    <source>
        <dbReference type="ARBA" id="ARBA00022960"/>
    </source>
</evidence>
<dbReference type="Gene3D" id="3.90.78.10">
    <property type="entry name" value="UDP-N-acetylenolpyruvoylglucosamine reductase, C-terminal domain"/>
    <property type="match status" value="1"/>
</dbReference>
<dbReference type="InterPro" id="IPR011601">
    <property type="entry name" value="MurB_C"/>
</dbReference>
<evidence type="ECO:0000256" key="13">
    <source>
        <dbReference type="ARBA" id="ARBA00023306"/>
    </source>
</evidence>
<dbReference type="PROSITE" id="PS51387">
    <property type="entry name" value="FAD_PCMH"/>
    <property type="match status" value="1"/>
</dbReference>
<comment type="similarity">
    <text evidence="16">Belongs to the MurB family.</text>
</comment>
<dbReference type="Gene3D" id="3.30.43.10">
    <property type="entry name" value="Uridine Diphospho-n-acetylenolpyruvylglucosamine Reductase, domain 2"/>
    <property type="match status" value="1"/>
</dbReference>
<keyword evidence="13 16" id="KW-0131">Cell cycle</keyword>
<evidence type="ECO:0000256" key="1">
    <source>
        <dbReference type="ARBA" id="ARBA00001974"/>
    </source>
</evidence>
<evidence type="ECO:0000256" key="11">
    <source>
        <dbReference type="ARBA" id="ARBA00022984"/>
    </source>
</evidence>
<dbReference type="GO" id="GO:0008360">
    <property type="term" value="P:regulation of cell shape"/>
    <property type="evidence" value="ECO:0007669"/>
    <property type="project" value="UniProtKB-KW"/>
</dbReference>
<dbReference type="AlphaFoldDB" id="A0A928Y5Y8"/>
<evidence type="ECO:0000313" key="18">
    <source>
        <dbReference type="EMBL" id="MBE7525608.1"/>
    </source>
</evidence>
<evidence type="ECO:0000256" key="8">
    <source>
        <dbReference type="ARBA" id="ARBA00022827"/>
    </source>
</evidence>
<dbReference type="InterPro" id="IPR003170">
    <property type="entry name" value="MurB"/>
</dbReference>
<dbReference type="EMBL" id="JABTTY010000001">
    <property type="protein sequence ID" value="MBE7525608.1"/>
    <property type="molecule type" value="Genomic_DNA"/>
</dbReference>
<feature type="active site" description="Proton donor" evidence="16">
    <location>
        <position position="226"/>
    </location>
</feature>
<feature type="domain" description="FAD-binding PCMH-type" evidence="17">
    <location>
        <begin position="33"/>
        <end position="197"/>
    </location>
</feature>
<keyword evidence="6 16" id="KW-0132">Cell division</keyword>
<evidence type="ECO:0000256" key="15">
    <source>
        <dbReference type="ARBA" id="ARBA00048914"/>
    </source>
</evidence>
<comment type="catalytic activity">
    <reaction evidence="15 16">
        <text>UDP-N-acetyl-alpha-D-muramate + NADP(+) = UDP-N-acetyl-3-O-(1-carboxyvinyl)-alpha-D-glucosamine + NADPH + H(+)</text>
        <dbReference type="Rhea" id="RHEA:12248"/>
        <dbReference type="ChEBI" id="CHEBI:15378"/>
        <dbReference type="ChEBI" id="CHEBI:57783"/>
        <dbReference type="ChEBI" id="CHEBI:58349"/>
        <dbReference type="ChEBI" id="CHEBI:68483"/>
        <dbReference type="ChEBI" id="CHEBI:70757"/>
        <dbReference type="EC" id="1.3.1.98"/>
    </reaction>
</comment>
<keyword evidence="9 16" id="KW-0521">NADP</keyword>
<dbReference type="GO" id="GO:0071555">
    <property type="term" value="P:cell wall organization"/>
    <property type="evidence" value="ECO:0007669"/>
    <property type="project" value="UniProtKB-KW"/>
</dbReference>
<dbReference type="NCBIfam" id="TIGR00179">
    <property type="entry name" value="murB"/>
    <property type="match status" value="1"/>
</dbReference>
<dbReference type="InterPro" id="IPR036318">
    <property type="entry name" value="FAD-bd_PCMH-like_sf"/>
</dbReference>
<dbReference type="GO" id="GO:0071949">
    <property type="term" value="F:FAD binding"/>
    <property type="evidence" value="ECO:0007669"/>
    <property type="project" value="InterPro"/>
</dbReference>
<dbReference type="Gene3D" id="3.30.465.10">
    <property type="match status" value="1"/>
</dbReference>
<evidence type="ECO:0000259" key="17">
    <source>
        <dbReference type="PROSITE" id="PS51387"/>
    </source>
</evidence>
<evidence type="ECO:0000256" key="3">
    <source>
        <dbReference type="ARBA" id="ARBA00004496"/>
    </source>
</evidence>
<evidence type="ECO:0000256" key="4">
    <source>
        <dbReference type="ARBA" id="ARBA00004752"/>
    </source>
</evidence>
<evidence type="ECO:0000256" key="2">
    <source>
        <dbReference type="ARBA" id="ARBA00003921"/>
    </source>
</evidence>
<dbReference type="Pfam" id="PF01565">
    <property type="entry name" value="FAD_binding_4"/>
    <property type="match status" value="1"/>
</dbReference>
<evidence type="ECO:0000256" key="12">
    <source>
        <dbReference type="ARBA" id="ARBA00023002"/>
    </source>
</evidence>
<dbReference type="GO" id="GO:0009252">
    <property type="term" value="P:peptidoglycan biosynthetic process"/>
    <property type="evidence" value="ECO:0007669"/>
    <property type="project" value="UniProtKB-UniRule"/>
</dbReference>
<evidence type="ECO:0000256" key="9">
    <source>
        <dbReference type="ARBA" id="ARBA00022857"/>
    </source>
</evidence>
<evidence type="ECO:0000313" key="19">
    <source>
        <dbReference type="Proteomes" id="UP000710385"/>
    </source>
</evidence>
<dbReference type="InterPro" id="IPR016167">
    <property type="entry name" value="FAD-bd_PCMH_sub1"/>
</dbReference>
<evidence type="ECO:0000256" key="6">
    <source>
        <dbReference type="ARBA" id="ARBA00022618"/>
    </source>
</evidence>
<keyword evidence="14 16" id="KW-0961">Cell wall biogenesis/degradation</keyword>
<reference evidence="18" key="1">
    <citation type="submission" date="2020-05" db="EMBL/GenBank/DDBJ databases">
        <title>High-Quality Genomes of Partial-Nitritation/Anammox System by Hierarchical Clustering Based Hybrid Assembly.</title>
        <authorList>
            <person name="Liu L."/>
            <person name="Wang Y."/>
            <person name="Che Y."/>
            <person name="Chen Y."/>
            <person name="Xia Y."/>
            <person name="Luo R."/>
            <person name="Cheng S.H."/>
            <person name="Zheng C."/>
            <person name="Zhang T."/>
        </authorList>
    </citation>
    <scope>NUCLEOTIDE SEQUENCE</scope>
    <source>
        <strain evidence="18">H1_PAT1</strain>
    </source>
</reference>
<dbReference type="InterPro" id="IPR016166">
    <property type="entry name" value="FAD-bd_PCMH"/>
</dbReference>
<dbReference type="PANTHER" id="PTHR21071:SF4">
    <property type="entry name" value="UDP-N-ACETYLENOLPYRUVOYLGLUCOSAMINE REDUCTASE"/>
    <property type="match status" value="1"/>
</dbReference>
<dbReference type="Proteomes" id="UP000710385">
    <property type="component" value="Unassembled WGS sequence"/>
</dbReference>
<dbReference type="SUPFAM" id="SSF56194">
    <property type="entry name" value="Uridine diphospho-N-Acetylenolpyruvylglucosamine reductase, MurB, C-terminal domain"/>
    <property type="match status" value="1"/>
</dbReference>
<feature type="active site" evidence="16">
    <location>
        <position position="320"/>
    </location>
</feature>
<dbReference type="EC" id="1.3.1.98" evidence="16"/>
<dbReference type="InterPro" id="IPR036635">
    <property type="entry name" value="MurB_C_sf"/>
</dbReference>
<dbReference type="SUPFAM" id="SSF56176">
    <property type="entry name" value="FAD-binding/transporter-associated domain-like"/>
    <property type="match status" value="1"/>
</dbReference>
<evidence type="ECO:0000256" key="7">
    <source>
        <dbReference type="ARBA" id="ARBA00022630"/>
    </source>
</evidence>
<keyword evidence="7 16" id="KW-0285">Flavoprotein</keyword>
<evidence type="ECO:0000256" key="16">
    <source>
        <dbReference type="HAMAP-Rule" id="MF_00037"/>
    </source>
</evidence>
<keyword evidence="10 16" id="KW-0133">Cell shape</keyword>
<feature type="active site" evidence="16">
    <location>
        <position position="176"/>
    </location>
</feature>
<dbReference type="NCBIfam" id="NF010480">
    <property type="entry name" value="PRK13905.1"/>
    <property type="match status" value="1"/>
</dbReference>
<evidence type="ECO:0000256" key="5">
    <source>
        <dbReference type="ARBA" id="ARBA00022490"/>
    </source>
</evidence>
<comment type="pathway">
    <text evidence="4 16">Cell wall biogenesis; peptidoglycan biosynthesis.</text>
</comment>
<proteinExistence type="inferred from homology"/>
<comment type="cofactor">
    <cofactor evidence="1 16">
        <name>FAD</name>
        <dbReference type="ChEBI" id="CHEBI:57692"/>
    </cofactor>
</comment>
<accession>A0A928Y5Y8</accession>